<dbReference type="InterPro" id="IPR001614">
    <property type="entry name" value="Myelin_PLP"/>
</dbReference>
<dbReference type="PANTHER" id="PTHR11683:SF12">
    <property type="entry name" value="M6, ISOFORM F"/>
    <property type="match status" value="1"/>
</dbReference>
<evidence type="ECO:0000256" key="1">
    <source>
        <dbReference type="SAM" id="Phobius"/>
    </source>
</evidence>
<feature type="signal peptide" evidence="2">
    <location>
        <begin position="1"/>
        <end position="16"/>
    </location>
</feature>
<dbReference type="PRINTS" id="PR00214">
    <property type="entry name" value="MYELINPLP"/>
</dbReference>
<protein>
    <submittedName>
        <fullName evidence="5">MARVEL domain-containing protein</fullName>
    </submittedName>
</protein>
<keyword evidence="1" id="KW-1133">Transmembrane helix</keyword>
<name>A0A183J2A2_9BILA</name>
<dbReference type="WBParaSite" id="SBAD_0001035201-mRNA-1">
    <property type="protein sequence ID" value="SBAD_0001035201-mRNA-1"/>
    <property type="gene ID" value="SBAD_0001035201"/>
</dbReference>
<dbReference type="Pfam" id="PF01275">
    <property type="entry name" value="Myelin_PLP"/>
    <property type="match status" value="1"/>
</dbReference>
<feature type="chain" id="PRO_5043140351" evidence="2">
    <location>
        <begin position="17"/>
        <end position="178"/>
    </location>
</feature>
<keyword evidence="2" id="KW-0732">Signal</keyword>
<organism evidence="5">
    <name type="scientific">Soboliphyme baturini</name>
    <dbReference type="NCBI Taxonomy" id="241478"/>
    <lineage>
        <taxon>Eukaryota</taxon>
        <taxon>Metazoa</taxon>
        <taxon>Ecdysozoa</taxon>
        <taxon>Nematoda</taxon>
        <taxon>Enoplea</taxon>
        <taxon>Dorylaimia</taxon>
        <taxon>Dioctophymatida</taxon>
        <taxon>Dioctophymatoidea</taxon>
        <taxon>Soboliphymatidae</taxon>
        <taxon>Soboliphyme</taxon>
    </lineage>
</organism>
<dbReference type="Proteomes" id="UP000270296">
    <property type="component" value="Unassembled WGS sequence"/>
</dbReference>
<sequence>MFFVAMLLALIGFLSTGSNRTRIYTGWKARLGGCISCAIFLVFTYAAHLFWIFVFSVVVALTVIYFIFYRVCLLMPDYTTATCLDLSVFSPVLNMTGRPASLKICGSNLQQFCTLAETASNYYAIAYFAAAAVMLSLVHFMICLAANYAHIKHGYKYFELKEVEENELGRYRDTYASY</sequence>
<proteinExistence type="predicted"/>
<feature type="transmembrane region" description="Helical" evidence="1">
    <location>
        <begin position="50"/>
        <end position="68"/>
    </location>
</feature>
<evidence type="ECO:0000256" key="2">
    <source>
        <dbReference type="SAM" id="SignalP"/>
    </source>
</evidence>
<keyword evidence="4" id="KW-1185">Reference proteome</keyword>
<evidence type="ECO:0000313" key="4">
    <source>
        <dbReference type="Proteomes" id="UP000270296"/>
    </source>
</evidence>
<feature type="transmembrane region" description="Helical" evidence="1">
    <location>
        <begin position="124"/>
        <end position="149"/>
    </location>
</feature>
<dbReference type="EMBL" id="UZAM01013463">
    <property type="protein sequence ID" value="VDP28031.1"/>
    <property type="molecule type" value="Genomic_DNA"/>
</dbReference>
<dbReference type="PANTHER" id="PTHR11683">
    <property type="entry name" value="MYELIN PROTEOLIPID"/>
    <property type="match status" value="1"/>
</dbReference>
<dbReference type="OrthoDB" id="9993736at2759"/>
<reference evidence="3 4" key="2">
    <citation type="submission" date="2018-11" db="EMBL/GenBank/DDBJ databases">
        <authorList>
            <consortium name="Pathogen Informatics"/>
        </authorList>
    </citation>
    <scope>NUCLEOTIDE SEQUENCE [LARGE SCALE GENOMIC DNA]</scope>
</reference>
<dbReference type="GO" id="GO:0005886">
    <property type="term" value="C:plasma membrane"/>
    <property type="evidence" value="ECO:0007669"/>
    <property type="project" value="TreeGrafter"/>
</dbReference>
<evidence type="ECO:0000313" key="5">
    <source>
        <dbReference type="WBParaSite" id="SBAD_0001035201-mRNA-1"/>
    </source>
</evidence>
<evidence type="ECO:0000313" key="3">
    <source>
        <dbReference type="EMBL" id="VDP28031.1"/>
    </source>
</evidence>
<gene>
    <name evidence="3" type="ORF">SBAD_LOCUS10000</name>
</gene>
<keyword evidence="1" id="KW-0472">Membrane</keyword>
<dbReference type="AlphaFoldDB" id="A0A183J2A2"/>
<dbReference type="GO" id="GO:0031175">
    <property type="term" value="P:neuron projection development"/>
    <property type="evidence" value="ECO:0007669"/>
    <property type="project" value="TreeGrafter"/>
</dbReference>
<feature type="transmembrane region" description="Helical" evidence="1">
    <location>
        <begin position="27"/>
        <end position="43"/>
    </location>
</feature>
<reference evidence="5" key="1">
    <citation type="submission" date="2016-06" db="UniProtKB">
        <authorList>
            <consortium name="WormBaseParasite"/>
        </authorList>
    </citation>
    <scope>IDENTIFICATION</scope>
</reference>
<keyword evidence="1" id="KW-0812">Transmembrane</keyword>
<accession>A0A183J2A2</accession>